<sequence>MNKFITISCGSASVKETNLDPKTLAYPEHSPRKILRHARKPRSLSFLILFYSYLAHFFCNSLHFPC</sequence>
<evidence type="ECO:0000313" key="2">
    <source>
        <dbReference type="EMBL" id="JAH86531.1"/>
    </source>
</evidence>
<dbReference type="EMBL" id="GBXM01022046">
    <property type="protein sequence ID" value="JAH86531.1"/>
    <property type="molecule type" value="Transcribed_RNA"/>
</dbReference>
<proteinExistence type="predicted"/>
<keyword evidence="1" id="KW-0472">Membrane</keyword>
<accession>A0A0E9W899</accession>
<reference evidence="2" key="1">
    <citation type="submission" date="2014-11" db="EMBL/GenBank/DDBJ databases">
        <authorList>
            <person name="Amaro Gonzalez C."/>
        </authorList>
    </citation>
    <scope>NUCLEOTIDE SEQUENCE</scope>
</reference>
<evidence type="ECO:0000256" key="1">
    <source>
        <dbReference type="SAM" id="Phobius"/>
    </source>
</evidence>
<feature type="transmembrane region" description="Helical" evidence="1">
    <location>
        <begin position="44"/>
        <end position="64"/>
    </location>
</feature>
<organism evidence="2">
    <name type="scientific">Anguilla anguilla</name>
    <name type="common">European freshwater eel</name>
    <name type="synonym">Muraena anguilla</name>
    <dbReference type="NCBI Taxonomy" id="7936"/>
    <lineage>
        <taxon>Eukaryota</taxon>
        <taxon>Metazoa</taxon>
        <taxon>Chordata</taxon>
        <taxon>Craniata</taxon>
        <taxon>Vertebrata</taxon>
        <taxon>Euteleostomi</taxon>
        <taxon>Actinopterygii</taxon>
        <taxon>Neopterygii</taxon>
        <taxon>Teleostei</taxon>
        <taxon>Anguilliformes</taxon>
        <taxon>Anguillidae</taxon>
        <taxon>Anguilla</taxon>
    </lineage>
</organism>
<name>A0A0E9W899_ANGAN</name>
<keyword evidence="1" id="KW-1133">Transmembrane helix</keyword>
<reference evidence="2" key="2">
    <citation type="journal article" date="2015" name="Fish Shellfish Immunol.">
        <title>Early steps in the European eel (Anguilla anguilla)-Vibrio vulnificus interaction in the gills: Role of the RtxA13 toxin.</title>
        <authorList>
            <person name="Callol A."/>
            <person name="Pajuelo D."/>
            <person name="Ebbesson L."/>
            <person name="Teles M."/>
            <person name="MacKenzie S."/>
            <person name="Amaro C."/>
        </authorList>
    </citation>
    <scope>NUCLEOTIDE SEQUENCE</scope>
</reference>
<protein>
    <submittedName>
        <fullName evidence="2">Uncharacterized protein</fullName>
    </submittedName>
</protein>
<dbReference type="AlphaFoldDB" id="A0A0E9W899"/>
<keyword evidence="1" id="KW-0812">Transmembrane</keyword>